<keyword evidence="4" id="KW-0997">Cell inner membrane</keyword>
<name>A0AAV4ATG3_9GAST</name>
<evidence type="ECO:0000256" key="4">
    <source>
        <dbReference type="ARBA" id="ARBA00022519"/>
    </source>
</evidence>
<dbReference type="PANTHER" id="PTHR30574:SF1">
    <property type="entry name" value="SULPHUR TRANSPORT DOMAIN-CONTAINING PROTEIN"/>
    <property type="match status" value="1"/>
</dbReference>
<organism evidence="9 10">
    <name type="scientific">Plakobranchus ocellatus</name>
    <dbReference type="NCBI Taxonomy" id="259542"/>
    <lineage>
        <taxon>Eukaryota</taxon>
        <taxon>Metazoa</taxon>
        <taxon>Spiralia</taxon>
        <taxon>Lophotrochozoa</taxon>
        <taxon>Mollusca</taxon>
        <taxon>Gastropoda</taxon>
        <taxon>Heterobranchia</taxon>
        <taxon>Euthyneura</taxon>
        <taxon>Panpulmonata</taxon>
        <taxon>Sacoglossa</taxon>
        <taxon>Placobranchoidea</taxon>
        <taxon>Plakobranchidae</taxon>
        <taxon>Plakobranchus</taxon>
    </lineage>
</organism>
<evidence type="ECO:0000256" key="8">
    <source>
        <dbReference type="SAM" id="Phobius"/>
    </source>
</evidence>
<keyword evidence="3" id="KW-1003">Cell membrane</keyword>
<evidence type="ECO:0000256" key="6">
    <source>
        <dbReference type="ARBA" id="ARBA00022989"/>
    </source>
</evidence>
<gene>
    <name evidence="9" type="ORF">PoB_003672200</name>
</gene>
<feature type="transmembrane region" description="Helical" evidence="8">
    <location>
        <begin position="130"/>
        <end position="152"/>
    </location>
</feature>
<dbReference type="AlphaFoldDB" id="A0AAV4ATG3"/>
<evidence type="ECO:0000256" key="1">
    <source>
        <dbReference type="ARBA" id="ARBA00004429"/>
    </source>
</evidence>
<dbReference type="EMBL" id="BLXT01004148">
    <property type="protein sequence ID" value="GFO10217.1"/>
    <property type="molecule type" value="Genomic_DNA"/>
</dbReference>
<feature type="transmembrane region" description="Helical" evidence="8">
    <location>
        <begin position="94"/>
        <end position="118"/>
    </location>
</feature>
<evidence type="ECO:0000256" key="7">
    <source>
        <dbReference type="ARBA" id="ARBA00023136"/>
    </source>
</evidence>
<feature type="transmembrane region" description="Helical" evidence="8">
    <location>
        <begin position="273"/>
        <end position="293"/>
    </location>
</feature>
<dbReference type="Pfam" id="PF04143">
    <property type="entry name" value="Sulf_transp"/>
    <property type="match status" value="1"/>
</dbReference>
<comment type="subcellular location">
    <subcellularLocation>
        <location evidence="1">Cell inner membrane</location>
        <topology evidence="1">Multi-pass membrane protein</topology>
    </subcellularLocation>
</comment>
<keyword evidence="5 8" id="KW-0812">Transmembrane</keyword>
<dbReference type="InterPro" id="IPR007272">
    <property type="entry name" value="Sulf_transp_TsuA/YedE"/>
</dbReference>
<comment type="caution">
    <text evidence="9">The sequence shown here is derived from an EMBL/GenBank/DDBJ whole genome shotgun (WGS) entry which is preliminary data.</text>
</comment>
<feature type="transmembrane region" description="Helical" evidence="8">
    <location>
        <begin position="336"/>
        <end position="359"/>
    </location>
</feature>
<evidence type="ECO:0000313" key="10">
    <source>
        <dbReference type="Proteomes" id="UP000735302"/>
    </source>
</evidence>
<keyword evidence="2" id="KW-0813">Transport</keyword>
<evidence type="ECO:0000256" key="2">
    <source>
        <dbReference type="ARBA" id="ARBA00022448"/>
    </source>
</evidence>
<dbReference type="Proteomes" id="UP000735302">
    <property type="component" value="Unassembled WGS sequence"/>
</dbReference>
<keyword evidence="7 8" id="KW-0472">Membrane</keyword>
<sequence>MPVTHSKEKTAVKYLTSSVAGVIFGFTLEKGRVFEPIVLREQMLMTNFTMLKMFLSASATAMLSFSVLMMIPGTCNKMDRALNEFVKSLGTKTAVSAALGGAILGCGMTLAGSCPGMVLIQVGAAVQNAWYTLLGALFGALLYALTECSVHCRLEARHPPRYHTVDQYLESPYFNLVLPLVAMIGTSVFALELLKPWTTEVEVSGDGIFATRAWPPYVAGVIVGLLQIPLVLTIGDTLGTTSGLMALVARTPVTPLLEKIGFRLTKYRKNLTTLWQIFFMGGAIGGAFLSSTLSNTRGSIRGVHPLCSFGGGLLMIYGSRVGGGCTSGHGLSGMGLMMLLSVVAVPAMFGAGISTAFLLKHVFDIPIDQL</sequence>
<evidence type="ECO:0000313" key="9">
    <source>
        <dbReference type="EMBL" id="GFO10217.1"/>
    </source>
</evidence>
<proteinExistence type="predicted"/>
<dbReference type="GO" id="GO:0005886">
    <property type="term" value="C:plasma membrane"/>
    <property type="evidence" value="ECO:0007669"/>
    <property type="project" value="UniProtKB-SubCell"/>
</dbReference>
<evidence type="ECO:0000256" key="5">
    <source>
        <dbReference type="ARBA" id="ARBA00022692"/>
    </source>
</evidence>
<keyword evidence="10" id="KW-1185">Reference proteome</keyword>
<keyword evidence="6 8" id="KW-1133">Transmembrane helix</keyword>
<feature type="transmembrane region" description="Helical" evidence="8">
    <location>
        <begin position="214"/>
        <end position="235"/>
    </location>
</feature>
<accession>A0AAV4ATG3</accession>
<protein>
    <submittedName>
        <fullName evidence="9">Upf0394 inner membrane protein yeee-like</fullName>
    </submittedName>
</protein>
<feature type="transmembrane region" description="Helical" evidence="8">
    <location>
        <begin position="173"/>
        <end position="194"/>
    </location>
</feature>
<feature type="transmembrane region" description="Helical" evidence="8">
    <location>
        <begin position="48"/>
        <end position="73"/>
    </location>
</feature>
<reference evidence="9 10" key="1">
    <citation type="journal article" date="2021" name="Elife">
        <title>Chloroplast acquisition without the gene transfer in kleptoplastic sea slugs, Plakobranchus ocellatus.</title>
        <authorList>
            <person name="Maeda T."/>
            <person name="Takahashi S."/>
            <person name="Yoshida T."/>
            <person name="Shimamura S."/>
            <person name="Takaki Y."/>
            <person name="Nagai Y."/>
            <person name="Toyoda A."/>
            <person name="Suzuki Y."/>
            <person name="Arimoto A."/>
            <person name="Ishii H."/>
            <person name="Satoh N."/>
            <person name="Nishiyama T."/>
            <person name="Hasebe M."/>
            <person name="Maruyama T."/>
            <person name="Minagawa J."/>
            <person name="Obokata J."/>
            <person name="Shigenobu S."/>
        </authorList>
    </citation>
    <scope>NUCLEOTIDE SEQUENCE [LARGE SCALE GENOMIC DNA]</scope>
</reference>
<evidence type="ECO:0000256" key="3">
    <source>
        <dbReference type="ARBA" id="ARBA00022475"/>
    </source>
</evidence>
<dbReference type="PANTHER" id="PTHR30574">
    <property type="entry name" value="INNER MEMBRANE PROTEIN YEDE"/>
    <property type="match status" value="1"/>
</dbReference>